<evidence type="ECO:0000259" key="18">
    <source>
        <dbReference type="PROSITE" id="PS51194"/>
    </source>
</evidence>
<dbReference type="NCBIfam" id="NF008165">
    <property type="entry name" value="PRK10917.1-3"/>
    <property type="match status" value="1"/>
</dbReference>
<evidence type="ECO:0000256" key="14">
    <source>
        <dbReference type="ARBA" id="ARBA00034808"/>
    </source>
</evidence>
<comment type="function">
    <text evidence="16">Plays a critical role in recombination and DNA repair. Helps process Holliday junction intermediates to mature products by catalyzing branch migration. Has replication fork regression activity, unwinds stalled or blocked replication forks to make a HJ that can be resolved. Has a DNA unwinding activity characteristic of a DNA helicase with 3'-5' polarity.</text>
</comment>
<dbReference type="SMART" id="SM00490">
    <property type="entry name" value="HELICc"/>
    <property type="match status" value="1"/>
</dbReference>
<evidence type="ECO:0000256" key="1">
    <source>
        <dbReference type="ARBA" id="ARBA00007504"/>
    </source>
</evidence>
<evidence type="ECO:0000313" key="19">
    <source>
        <dbReference type="EMBL" id="RDF01906.1"/>
    </source>
</evidence>
<dbReference type="SUPFAM" id="SSF52540">
    <property type="entry name" value="P-loop containing nucleoside triphosphate hydrolases"/>
    <property type="match status" value="2"/>
</dbReference>
<reference evidence="19 20" key="1">
    <citation type="submission" date="2018-05" db="EMBL/GenBank/DDBJ databases">
        <title>Draft Genome Sequences for a Diverse set of 7 Haemophilus Species.</title>
        <authorList>
            <person name="Nichols M."/>
            <person name="Topaz N."/>
            <person name="Wang X."/>
            <person name="Wang X."/>
            <person name="Boxrud D."/>
        </authorList>
    </citation>
    <scope>NUCLEOTIDE SEQUENCE [LARGE SCALE GENOMIC DNA]</scope>
    <source>
        <strain evidence="19 20">C2010039593</strain>
    </source>
</reference>
<dbReference type="CDD" id="cd04488">
    <property type="entry name" value="RecG_wedge_OBF"/>
    <property type="match status" value="1"/>
</dbReference>
<evidence type="ECO:0000256" key="3">
    <source>
        <dbReference type="ARBA" id="ARBA00017846"/>
    </source>
</evidence>
<dbReference type="CDD" id="cd17992">
    <property type="entry name" value="DEXHc_RecG"/>
    <property type="match status" value="1"/>
</dbReference>
<keyword evidence="8 16" id="KW-0067">ATP-binding</keyword>
<dbReference type="PANTHER" id="PTHR47964">
    <property type="entry name" value="ATP-DEPENDENT DNA HELICASE HOMOLOG RECG, CHLOROPLASTIC"/>
    <property type="match status" value="1"/>
</dbReference>
<dbReference type="PROSITE" id="PS51194">
    <property type="entry name" value="HELICASE_CTER"/>
    <property type="match status" value="1"/>
</dbReference>
<keyword evidence="7 16" id="KW-0347">Helicase</keyword>
<evidence type="ECO:0000256" key="16">
    <source>
        <dbReference type="RuleBase" id="RU363016"/>
    </source>
</evidence>
<dbReference type="PROSITE" id="PS51192">
    <property type="entry name" value="HELICASE_ATP_BIND_1"/>
    <property type="match status" value="1"/>
</dbReference>
<dbReference type="RefSeq" id="WP_111313362.1">
    <property type="nucleotide sequence ID" value="NZ_CAUVRQ010000002.1"/>
</dbReference>
<protein>
    <recommendedName>
        <fullName evidence="3 16">ATP-dependent DNA helicase RecG</fullName>
        <ecNumber evidence="14 16">5.6.2.4</ecNumber>
    </recommendedName>
</protein>
<dbReference type="Pfam" id="PF19833">
    <property type="entry name" value="RecG_dom3_C"/>
    <property type="match status" value="1"/>
</dbReference>
<dbReference type="NCBIfam" id="NF008163">
    <property type="entry name" value="PRK10917.1-1"/>
    <property type="match status" value="1"/>
</dbReference>
<dbReference type="GO" id="GO:0006310">
    <property type="term" value="P:DNA recombination"/>
    <property type="evidence" value="ECO:0007669"/>
    <property type="project" value="UniProtKB-UniRule"/>
</dbReference>
<evidence type="ECO:0000259" key="17">
    <source>
        <dbReference type="PROSITE" id="PS51192"/>
    </source>
</evidence>
<keyword evidence="9" id="KW-0238">DNA-binding</keyword>
<dbReference type="Pfam" id="PF00270">
    <property type="entry name" value="DEAD"/>
    <property type="match status" value="1"/>
</dbReference>
<keyword evidence="5 16" id="KW-0227">DNA damage</keyword>
<evidence type="ECO:0000256" key="11">
    <source>
        <dbReference type="ARBA" id="ARBA00023204"/>
    </source>
</evidence>
<organism evidence="19 20">
    <name type="scientific">Haemophilus parahaemolyticus</name>
    <dbReference type="NCBI Taxonomy" id="735"/>
    <lineage>
        <taxon>Bacteria</taxon>
        <taxon>Pseudomonadati</taxon>
        <taxon>Pseudomonadota</taxon>
        <taxon>Gammaproteobacteria</taxon>
        <taxon>Pasteurellales</taxon>
        <taxon>Pasteurellaceae</taxon>
        <taxon>Haemophilus</taxon>
    </lineage>
</organism>
<dbReference type="InterPro" id="IPR033454">
    <property type="entry name" value="RecG_wedge"/>
</dbReference>
<evidence type="ECO:0000256" key="9">
    <source>
        <dbReference type="ARBA" id="ARBA00023125"/>
    </source>
</evidence>
<evidence type="ECO:0000256" key="15">
    <source>
        <dbReference type="ARBA" id="ARBA00048988"/>
    </source>
</evidence>
<comment type="caution">
    <text evidence="19">The sequence shown here is derived from an EMBL/GenBank/DDBJ whole genome shotgun (WGS) entry which is preliminary data.</text>
</comment>
<keyword evidence="10 16" id="KW-0233">DNA recombination</keyword>
<comment type="catalytic activity">
    <reaction evidence="13 16">
        <text>Couples ATP hydrolysis with the unwinding of duplex DNA by translocating in the 3'-5' direction.</text>
        <dbReference type="EC" id="5.6.2.4"/>
    </reaction>
</comment>
<evidence type="ECO:0000256" key="5">
    <source>
        <dbReference type="ARBA" id="ARBA00022763"/>
    </source>
</evidence>
<comment type="subunit">
    <text evidence="2">Monomer.</text>
</comment>
<dbReference type="GO" id="GO:0016887">
    <property type="term" value="F:ATP hydrolysis activity"/>
    <property type="evidence" value="ECO:0007669"/>
    <property type="project" value="RHEA"/>
</dbReference>
<dbReference type="PANTHER" id="PTHR47964:SF1">
    <property type="entry name" value="ATP-DEPENDENT DNA HELICASE HOMOLOG RECG, CHLOROPLASTIC"/>
    <property type="match status" value="1"/>
</dbReference>
<dbReference type="NCBIfam" id="NF008166">
    <property type="entry name" value="PRK10917.1-4"/>
    <property type="match status" value="1"/>
</dbReference>
<dbReference type="InterPro" id="IPR047112">
    <property type="entry name" value="RecG/Mfd"/>
</dbReference>
<dbReference type="NCBIfam" id="TIGR00643">
    <property type="entry name" value="recG"/>
    <property type="match status" value="1"/>
</dbReference>
<dbReference type="FunFam" id="3.40.50.300:FF:000715">
    <property type="entry name" value="ATP-dependent DNA helicase RecG"/>
    <property type="match status" value="1"/>
</dbReference>
<dbReference type="InterPro" id="IPR027417">
    <property type="entry name" value="P-loop_NTPase"/>
</dbReference>
<keyword evidence="4 16" id="KW-0547">Nucleotide-binding</keyword>
<dbReference type="InterPro" id="IPR004609">
    <property type="entry name" value="ATP-dep_DNA_helicase_RecG"/>
</dbReference>
<evidence type="ECO:0000256" key="10">
    <source>
        <dbReference type="ARBA" id="ARBA00023172"/>
    </source>
</evidence>
<dbReference type="GO" id="GO:0003677">
    <property type="term" value="F:DNA binding"/>
    <property type="evidence" value="ECO:0007669"/>
    <property type="project" value="UniProtKB-KW"/>
</dbReference>
<dbReference type="InterPro" id="IPR011545">
    <property type="entry name" value="DEAD/DEAH_box_helicase_dom"/>
</dbReference>
<dbReference type="SUPFAM" id="SSF50249">
    <property type="entry name" value="Nucleic acid-binding proteins"/>
    <property type="match status" value="1"/>
</dbReference>
<dbReference type="STRING" id="735.B0185_04105"/>
<keyword evidence="12" id="KW-0413">Isomerase</keyword>
<dbReference type="Proteomes" id="UP000253999">
    <property type="component" value="Unassembled WGS sequence"/>
</dbReference>
<dbReference type="EC" id="5.6.2.4" evidence="14 16"/>
<evidence type="ECO:0000313" key="20">
    <source>
        <dbReference type="Proteomes" id="UP000253999"/>
    </source>
</evidence>
<evidence type="ECO:0000256" key="8">
    <source>
        <dbReference type="ARBA" id="ARBA00022840"/>
    </source>
</evidence>
<dbReference type="GO" id="GO:0005524">
    <property type="term" value="F:ATP binding"/>
    <property type="evidence" value="ECO:0007669"/>
    <property type="project" value="UniProtKB-KW"/>
</dbReference>
<comment type="catalytic activity">
    <reaction evidence="15 16">
        <text>ATP + H2O = ADP + phosphate + H(+)</text>
        <dbReference type="Rhea" id="RHEA:13065"/>
        <dbReference type="ChEBI" id="CHEBI:15377"/>
        <dbReference type="ChEBI" id="CHEBI:15378"/>
        <dbReference type="ChEBI" id="CHEBI:30616"/>
        <dbReference type="ChEBI" id="CHEBI:43474"/>
        <dbReference type="ChEBI" id="CHEBI:456216"/>
        <dbReference type="EC" id="5.6.2.4"/>
    </reaction>
</comment>
<sequence>MNTQLLDGVPLTSLSGVGVAIAEKLSRIGIQNVQDLLFHLPMRYEDRTRITPISDVRPESFATIEGYVQHTEVQFGRRPILSVTLSDGTSKIMLKFFNFNAGMKNSLATGVRVKAFGEIKRGRYMAEIHHPEYQIIRNNQPLALAETLTPIYSTTEGLKQASLRKMTEQALVVLQNVQVAELLPEQYNPHQYSLKDALALLHRPPPSVSAEVLEKGEHPAQKRLIFEELLAHNLAMQQLRLGVKQQYAEPLSYKTDLKQRFLESLPFQPTNAQKRVTEDIERDLAQPSPMMRLVQGDVGSGKTLVAALAALTAIDNGKQVALMAPTEILAEQHANNFANWLRPFGIEVGWLAGKVKGKARNAQLEAIKNGDVQMIIGTHALFQESVEFHDLALIIIDEQHRFGVHQRLTLREKGAKADYYPHQLIMTATPIPRTLAMTVYADLDTSIIDELPPGRTPIKTVVISEDRRPEIVQRVYQACKNEKRQAYWVCTLIDESEVLEAQAAAAIAEDLQLALPDLRIGLVHGRMKPQEKQEIMAEFKAANIDLLVATTVIEVGVDVPNASLMIIENSERLGLAQLHQLRGRVGRGATASHCVLMYKPPLGKISSKRLQVMRDSQDGFYIAEKDLEIRGTGEILGTKQTGSAEFKVANLMRDRKIIPLVQRYAKQIIVENPPLAEALIKRWLNEKAEYTNA</sequence>
<dbReference type="InterPro" id="IPR045562">
    <property type="entry name" value="RecG_dom3_C"/>
</dbReference>
<dbReference type="Pfam" id="PF17191">
    <property type="entry name" value="RecG_wedge"/>
    <property type="match status" value="1"/>
</dbReference>
<evidence type="ECO:0000256" key="13">
    <source>
        <dbReference type="ARBA" id="ARBA00034617"/>
    </source>
</evidence>
<dbReference type="GO" id="GO:0043138">
    <property type="term" value="F:3'-5' DNA helicase activity"/>
    <property type="evidence" value="ECO:0007669"/>
    <property type="project" value="UniProtKB-EC"/>
</dbReference>
<dbReference type="Gene3D" id="2.40.50.140">
    <property type="entry name" value="Nucleic acid-binding proteins"/>
    <property type="match status" value="1"/>
</dbReference>
<keyword evidence="11 16" id="KW-0234">DNA repair</keyword>
<name>A0A369ZCF3_HAEPH</name>
<accession>A0A369ZCF3</accession>
<evidence type="ECO:0000256" key="2">
    <source>
        <dbReference type="ARBA" id="ARBA00011245"/>
    </source>
</evidence>
<feature type="domain" description="Helicase C-terminal" evidence="18">
    <location>
        <begin position="471"/>
        <end position="628"/>
    </location>
</feature>
<dbReference type="FunFam" id="2.40.50.140:FF:000134">
    <property type="entry name" value="ATP-dependent DNA helicase RecG"/>
    <property type="match status" value="1"/>
</dbReference>
<dbReference type="AlphaFoldDB" id="A0A369ZCF3"/>
<keyword evidence="6 16" id="KW-0378">Hydrolase</keyword>
<evidence type="ECO:0000256" key="7">
    <source>
        <dbReference type="ARBA" id="ARBA00022806"/>
    </source>
</evidence>
<evidence type="ECO:0000256" key="12">
    <source>
        <dbReference type="ARBA" id="ARBA00023235"/>
    </source>
</evidence>
<evidence type="ECO:0000256" key="4">
    <source>
        <dbReference type="ARBA" id="ARBA00022741"/>
    </source>
</evidence>
<dbReference type="SMART" id="SM00487">
    <property type="entry name" value="DEXDc"/>
    <property type="match status" value="1"/>
</dbReference>
<dbReference type="InterPro" id="IPR014001">
    <property type="entry name" value="Helicase_ATP-bd"/>
</dbReference>
<gene>
    <name evidence="19" type="ORF">DPV98_08245</name>
</gene>
<evidence type="ECO:0000256" key="6">
    <source>
        <dbReference type="ARBA" id="ARBA00022801"/>
    </source>
</evidence>
<proteinExistence type="inferred from homology"/>
<dbReference type="EMBL" id="QEQD01000008">
    <property type="protein sequence ID" value="RDF01906.1"/>
    <property type="molecule type" value="Genomic_DNA"/>
</dbReference>
<dbReference type="InterPro" id="IPR001650">
    <property type="entry name" value="Helicase_C-like"/>
</dbReference>
<dbReference type="GO" id="GO:0006281">
    <property type="term" value="P:DNA repair"/>
    <property type="evidence" value="ECO:0007669"/>
    <property type="project" value="UniProtKB-UniRule"/>
</dbReference>
<dbReference type="FunFam" id="3.40.50.300:FF:000391">
    <property type="entry name" value="ATP-dependent DNA helicase RecG"/>
    <property type="match status" value="1"/>
</dbReference>
<dbReference type="Pfam" id="PF00271">
    <property type="entry name" value="Helicase_C"/>
    <property type="match status" value="1"/>
</dbReference>
<dbReference type="InterPro" id="IPR012340">
    <property type="entry name" value="NA-bd_OB-fold"/>
</dbReference>
<dbReference type="Gene3D" id="3.40.50.300">
    <property type="entry name" value="P-loop containing nucleotide triphosphate hydrolases"/>
    <property type="match status" value="2"/>
</dbReference>
<feature type="domain" description="Helicase ATP-binding" evidence="17">
    <location>
        <begin position="283"/>
        <end position="448"/>
    </location>
</feature>
<dbReference type="NCBIfam" id="NF008168">
    <property type="entry name" value="PRK10917.2-2"/>
    <property type="match status" value="1"/>
</dbReference>
<comment type="similarity">
    <text evidence="1 16">Belongs to the helicase family. RecG subfamily.</text>
</comment>